<dbReference type="Pfam" id="PF25577">
    <property type="entry name" value="TPR_TAF2_C"/>
    <property type="match status" value="1"/>
</dbReference>
<dbReference type="SUPFAM" id="SSF63737">
    <property type="entry name" value="Leukotriene A4 hydrolase N-terminal domain"/>
    <property type="match status" value="1"/>
</dbReference>
<dbReference type="PANTHER" id="PTHR15137:SF9">
    <property type="entry name" value="TRANSCRIPTION INITIATION FACTOR TFIID SUBUNIT 2"/>
    <property type="match status" value="1"/>
</dbReference>
<keyword evidence="4" id="KW-0805">Transcription regulation</keyword>
<dbReference type="InterPro" id="IPR057345">
    <property type="entry name" value="Ig-like_TAF2"/>
</dbReference>
<dbReference type="SUPFAM" id="SSF55486">
    <property type="entry name" value="Metalloproteases ('zincins'), catalytic domain"/>
    <property type="match status" value="1"/>
</dbReference>
<dbReference type="GO" id="GO:0006366">
    <property type="term" value="P:transcription by RNA polymerase II"/>
    <property type="evidence" value="ECO:0007669"/>
    <property type="project" value="UniProtKB-ARBA"/>
</dbReference>
<comment type="subcellular location">
    <subcellularLocation>
        <location evidence="1">Nucleus</location>
    </subcellularLocation>
</comment>
<dbReference type="EMBL" id="JBJKFK010000036">
    <property type="protein sequence ID" value="KAL3320695.1"/>
    <property type="molecule type" value="Genomic_DNA"/>
</dbReference>
<dbReference type="InterPro" id="IPR042097">
    <property type="entry name" value="Aminopeptidase_N-like_N_sf"/>
</dbReference>
<name>A0ABD2QMC9_9PLAT</name>
<evidence type="ECO:0000256" key="7">
    <source>
        <dbReference type="ARBA" id="ARBA00033345"/>
    </source>
</evidence>
<evidence type="ECO:0000259" key="9">
    <source>
        <dbReference type="Pfam" id="PF25316"/>
    </source>
</evidence>
<keyword evidence="6" id="KW-0539">Nucleus</keyword>
<evidence type="ECO:0000313" key="12">
    <source>
        <dbReference type="Proteomes" id="UP001626550"/>
    </source>
</evidence>
<organism evidence="11 12">
    <name type="scientific">Cichlidogyrus casuarinus</name>
    <dbReference type="NCBI Taxonomy" id="1844966"/>
    <lineage>
        <taxon>Eukaryota</taxon>
        <taxon>Metazoa</taxon>
        <taxon>Spiralia</taxon>
        <taxon>Lophotrochozoa</taxon>
        <taxon>Platyhelminthes</taxon>
        <taxon>Monogenea</taxon>
        <taxon>Monopisthocotylea</taxon>
        <taxon>Dactylogyridea</taxon>
        <taxon>Ancyrocephalidae</taxon>
        <taxon>Cichlidogyrus</taxon>
    </lineage>
</organism>
<evidence type="ECO:0000256" key="5">
    <source>
        <dbReference type="ARBA" id="ARBA00023163"/>
    </source>
</evidence>
<evidence type="ECO:0000256" key="1">
    <source>
        <dbReference type="ARBA" id="ARBA00004123"/>
    </source>
</evidence>
<evidence type="ECO:0000256" key="8">
    <source>
        <dbReference type="SAM" id="MobiDB-lite"/>
    </source>
</evidence>
<evidence type="ECO:0000259" key="10">
    <source>
        <dbReference type="Pfam" id="PF25577"/>
    </source>
</evidence>
<dbReference type="Gene3D" id="1.10.390.10">
    <property type="entry name" value="Neutral Protease Domain 2"/>
    <property type="match status" value="1"/>
</dbReference>
<keyword evidence="5" id="KW-0804">Transcription</keyword>
<dbReference type="InterPro" id="IPR057991">
    <property type="entry name" value="TPR_TAF2_C"/>
</dbReference>
<protein>
    <recommendedName>
        <fullName evidence="3">Transcription initiation factor TFIID subunit 2</fullName>
    </recommendedName>
    <alternativeName>
        <fullName evidence="7">Transcription initiation factor TFIID 150 kDa subunit</fullName>
    </alternativeName>
</protein>
<evidence type="ECO:0000313" key="11">
    <source>
        <dbReference type="EMBL" id="KAL3320695.1"/>
    </source>
</evidence>
<evidence type="ECO:0000256" key="3">
    <source>
        <dbReference type="ARBA" id="ARBA00017363"/>
    </source>
</evidence>
<feature type="region of interest" description="Disordered" evidence="8">
    <location>
        <begin position="1097"/>
        <end position="1121"/>
    </location>
</feature>
<comment type="caution">
    <text evidence="11">The sequence shown here is derived from an EMBL/GenBank/DDBJ whole genome shotgun (WGS) entry which is preliminary data.</text>
</comment>
<proteinExistence type="inferred from homology"/>
<dbReference type="Proteomes" id="UP001626550">
    <property type="component" value="Unassembled WGS sequence"/>
</dbReference>
<reference evidence="11 12" key="1">
    <citation type="submission" date="2024-11" db="EMBL/GenBank/DDBJ databases">
        <title>Adaptive evolution of stress response genes in parasites aligns with host niche diversity.</title>
        <authorList>
            <person name="Hahn C."/>
            <person name="Resl P."/>
        </authorList>
    </citation>
    <scope>NUCLEOTIDE SEQUENCE [LARGE SCALE GENOMIC DNA]</scope>
    <source>
        <strain evidence="11">EGGRZ-B1_66</strain>
        <tissue evidence="11">Body</tissue>
    </source>
</reference>
<dbReference type="InterPro" id="IPR037813">
    <property type="entry name" value="TAF2"/>
</dbReference>
<dbReference type="InterPro" id="IPR027268">
    <property type="entry name" value="Peptidase_M4/M1_CTD_sf"/>
</dbReference>
<dbReference type="CDD" id="cd09839">
    <property type="entry name" value="M1_like_TAF2"/>
    <property type="match status" value="1"/>
</dbReference>
<feature type="domain" description="Transcription initiation factor TFIID subunit 2 TPR repeats" evidence="10">
    <location>
        <begin position="691"/>
        <end position="1059"/>
    </location>
</feature>
<evidence type="ECO:0000256" key="6">
    <source>
        <dbReference type="ARBA" id="ARBA00023242"/>
    </source>
</evidence>
<sequence length="1121" mass="127751">MSESTDRQYRLAHQVLSITNIDLSQQVLIGFTQLILWPLVPNLKQINLNCKQCRLHRILIEAVDDNIEQIEAVSTVQASRKKPLTELPDPADLPFAFSDPSLEICKRDTKFRTLDSYENRHAIIVAMTDADQGTGEITFKIPSKYYGIISRQRPVKITVEFSLNQPKGGVYFINSCGDGSNQERGAHMYTATSINSSRLWFPCIDCSEPCTWKIEVTVDEDLIAVASGELVDPPQFTEDLRGKTYQFIITQPVSAPYIGLAVGAFEAFADPKLTSDAVTYFCPAGFLPLLKHTIAPLADIIEYYEGILATQLPFQNMKAVFVENALSDYQSFASLMIFSVELLHSSRIIEQAIVSRKIFSHAVAEQFFGCFLPMKNFKDAWLPLGFASYLSGLYQKRAFGNNEYRHLIASEMHAVTNYEHNKHGIVLDPSQTNVKTTYFNLKLPQVISPDYMLAYRKKAHLVVRMLELRLGQPILLQVLNKLLVLARLAVDYVNNQTSVQSSDSCQSPTSAKNPQEMDAFVNEIMEPGTHRCLTDDLHINLLLSTESFRRIIRTVTGQDIHSFLEFWVLRPGHLRLMVKFNFNRKRNIVELDLKQDLQSSSTLNYTGPISVTMQEVDGSFIHTFKLEEGRTIRDLTCHSKSRKHKKKKITLSNGDEVDIDLAMMDQDSPLLWIRLDPDLAVIRHIRTDMPDVMWHLMAVYDRDCLGQLEAIGALADFASQEARIVLSNVIADERIFYRVRMDACYAICRVVNELSSMGTMNSSQVTNCLISYFWQLFSSPASRGTIRQNDFSYMQHYFLQKAMVRAVSTLRVQQVCPKEVLTFLVEISRYNDNSRNTYSDCYYRAELIKAMKDSLTPAIAMRGILSSAALTSEAKMVLEEVTRCLNHDTQIPSYKNIVSSACLLALRRMQKHGFLPSESKLFQYFVEPGHYFGLRMTAIECMVDFVRVERDNVLLDWIFEKLVENEDQEYAPPRLRFETAKLLIKMPPFQKSDNANRLDTPQLVDRLWRLMNYSCAADSQLRCAIADLYFMLYKNCRPGCLPLPEGVLLLKVKEGKSMVKMGSQDTEVNLEDETRQFGGVDDDFYRDDMLSSKRALSSLFDEGGPSKRRTERLSDDDSSLD</sequence>
<dbReference type="GO" id="GO:0005634">
    <property type="term" value="C:nucleus"/>
    <property type="evidence" value="ECO:0007669"/>
    <property type="project" value="UniProtKB-SubCell"/>
</dbReference>
<accession>A0ABD2QMC9</accession>
<dbReference type="PANTHER" id="PTHR15137">
    <property type="entry name" value="TRANSCRIPTION INITIATION FACTOR TFIID"/>
    <property type="match status" value="1"/>
</dbReference>
<dbReference type="InterPro" id="IPR016024">
    <property type="entry name" value="ARM-type_fold"/>
</dbReference>
<dbReference type="SUPFAM" id="SSF48371">
    <property type="entry name" value="ARM repeat"/>
    <property type="match status" value="1"/>
</dbReference>
<gene>
    <name evidence="11" type="primary">TAF2</name>
    <name evidence="11" type="ORF">Ciccas_000631</name>
</gene>
<comment type="similarity">
    <text evidence="2">Belongs to the TAF2 family.</text>
</comment>
<dbReference type="Pfam" id="PF25316">
    <property type="entry name" value="TAF2_3rd"/>
    <property type="match status" value="1"/>
</dbReference>
<evidence type="ECO:0000256" key="4">
    <source>
        <dbReference type="ARBA" id="ARBA00023015"/>
    </source>
</evidence>
<dbReference type="AlphaFoldDB" id="A0ABD2QMC9"/>
<evidence type="ECO:0000256" key="2">
    <source>
        <dbReference type="ARBA" id="ARBA00010937"/>
    </source>
</evidence>
<feature type="domain" description="Transcription initiation factor TFIID subunit 2 Ig-like" evidence="9">
    <location>
        <begin position="572"/>
        <end position="690"/>
    </location>
</feature>
<dbReference type="Gene3D" id="2.60.40.1730">
    <property type="entry name" value="tricorn interacting facor f3 domain"/>
    <property type="match status" value="1"/>
</dbReference>
<keyword evidence="12" id="KW-1185">Reference proteome</keyword>